<dbReference type="EMBL" id="CAJOAX010000137">
    <property type="protein sequence ID" value="CAF3519346.1"/>
    <property type="molecule type" value="Genomic_DNA"/>
</dbReference>
<keyword evidence="3" id="KW-0809">Transit peptide</keyword>
<evidence type="ECO:0000256" key="3">
    <source>
        <dbReference type="ARBA" id="ARBA00022946"/>
    </source>
</evidence>
<keyword evidence="5 6" id="KW-0143">Chaperone</keyword>
<sequence>MYEKIFGVQHRLTVLRLYKTILRLHRSLPHELRELGNQYVRSEFRRHTNAKPEFVPNFMLEWSVSSVLKKLT</sequence>
<comment type="similarity">
    <text evidence="2 6">Belongs to the complex I LYR family. SDHAF3 subfamily.</text>
</comment>
<comment type="caution">
    <text evidence="7">The sequence shown here is derived from an EMBL/GenBank/DDBJ whole genome shotgun (WGS) entry which is preliminary data.</text>
</comment>
<gene>
    <name evidence="9" type="ORF">JBS370_LOCUS10108</name>
    <name evidence="8" type="ORF">OTI717_LOCUS2718</name>
    <name evidence="7" type="ORF">ZHD862_LOCUS944</name>
</gene>
<dbReference type="GO" id="GO:0034553">
    <property type="term" value="P:mitochondrial respiratory chain complex II assembly"/>
    <property type="evidence" value="ECO:0007669"/>
    <property type="project" value="UniProtKB-UniRule"/>
</dbReference>
<name>A0A813QWZ0_9BILA</name>
<comment type="function">
    <text evidence="6">Plays an essential role in the assembly of succinate dehydrogenase (SDH), an enzyme complex (also referred to as respiratory complex II) that is a component of both the tricarboxylic acid (TCA) cycle and the mitochondrial electron transport chain, and which couples the oxidation of succinate to fumarate with the reduction of ubiquinone (coenzyme Q) to ubiquinol. Promotes maturation of the iron-sulfur protein subunit of the SDH catalytic dimer, protecting it from the deleterious effects of oxidants. May act together with SDHAF1.</text>
</comment>
<evidence type="ECO:0000313" key="10">
    <source>
        <dbReference type="Proteomes" id="UP000663864"/>
    </source>
</evidence>
<evidence type="ECO:0000256" key="2">
    <source>
        <dbReference type="ARBA" id="ARBA00006020"/>
    </source>
</evidence>
<evidence type="ECO:0000256" key="5">
    <source>
        <dbReference type="ARBA" id="ARBA00023186"/>
    </source>
</evidence>
<evidence type="ECO:0000256" key="4">
    <source>
        <dbReference type="ARBA" id="ARBA00023128"/>
    </source>
</evidence>
<proteinExistence type="inferred from homology"/>
<dbReference type="EMBL" id="CAJOBD010000717">
    <property type="protein sequence ID" value="CAF3710336.1"/>
    <property type="molecule type" value="Genomic_DNA"/>
</dbReference>
<evidence type="ECO:0000313" key="7">
    <source>
        <dbReference type="EMBL" id="CAF0772733.1"/>
    </source>
</evidence>
<keyword evidence="4 6" id="KW-0496">Mitochondrion</keyword>
<dbReference type="PANTHER" id="PTHR13137:SF6">
    <property type="entry name" value="SUCCINATE DEHYDROGENASE ASSEMBLY FACTOR 3, MITOCHONDRIAL"/>
    <property type="match status" value="1"/>
</dbReference>
<dbReference type="GO" id="GO:0005758">
    <property type="term" value="C:mitochondrial intermembrane space"/>
    <property type="evidence" value="ECO:0007669"/>
    <property type="project" value="TreeGrafter"/>
</dbReference>
<dbReference type="Proteomes" id="UP000663836">
    <property type="component" value="Unassembled WGS sequence"/>
</dbReference>
<evidence type="ECO:0000256" key="6">
    <source>
        <dbReference type="RuleBase" id="RU368039"/>
    </source>
</evidence>
<dbReference type="PANTHER" id="PTHR13137">
    <property type="entry name" value="DC11 ACN9 HOMOLOG"/>
    <property type="match status" value="1"/>
</dbReference>
<evidence type="ECO:0000313" key="9">
    <source>
        <dbReference type="EMBL" id="CAF3710336.1"/>
    </source>
</evidence>
<dbReference type="GO" id="GO:0005759">
    <property type="term" value="C:mitochondrial matrix"/>
    <property type="evidence" value="ECO:0007669"/>
    <property type="project" value="UniProtKB-SubCell"/>
</dbReference>
<evidence type="ECO:0000313" key="8">
    <source>
        <dbReference type="EMBL" id="CAF3519346.1"/>
    </source>
</evidence>
<protein>
    <recommendedName>
        <fullName evidence="6">Succinate dehydrogenase assembly factor 3</fullName>
        <shortName evidence="6">SDH assembly factor 3</shortName>
        <shortName evidence="6">SDHAF3</shortName>
    </recommendedName>
</protein>
<dbReference type="AlphaFoldDB" id="A0A813QWZ0"/>
<dbReference type="EMBL" id="CAJNOT010000015">
    <property type="protein sequence ID" value="CAF0772733.1"/>
    <property type="molecule type" value="Genomic_DNA"/>
</dbReference>
<comment type="subcellular location">
    <subcellularLocation>
        <location evidence="1 6">Mitochondrion matrix</location>
    </subcellularLocation>
</comment>
<dbReference type="GO" id="GO:0006105">
    <property type="term" value="P:succinate metabolic process"/>
    <property type="evidence" value="ECO:0007669"/>
    <property type="project" value="TreeGrafter"/>
</dbReference>
<dbReference type="CDD" id="cd20270">
    <property type="entry name" value="Complex1_LYR_SDHAF3_LYRM10"/>
    <property type="match status" value="1"/>
</dbReference>
<reference evidence="7" key="1">
    <citation type="submission" date="2021-02" db="EMBL/GenBank/DDBJ databases">
        <authorList>
            <person name="Nowell W R."/>
        </authorList>
    </citation>
    <scope>NUCLEOTIDE SEQUENCE</scope>
</reference>
<comment type="subunit">
    <text evidence="6">Interacts with the iron-sulfur protein subunit within the SDH catalytic dimer.</text>
</comment>
<dbReference type="Proteomes" id="UP000663823">
    <property type="component" value="Unassembled WGS sequence"/>
</dbReference>
<organism evidence="7 10">
    <name type="scientific">Rotaria sordida</name>
    <dbReference type="NCBI Taxonomy" id="392033"/>
    <lineage>
        <taxon>Eukaryota</taxon>
        <taxon>Metazoa</taxon>
        <taxon>Spiralia</taxon>
        <taxon>Gnathifera</taxon>
        <taxon>Rotifera</taxon>
        <taxon>Eurotatoria</taxon>
        <taxon>Bdelloidea</taxon>
        <taxon>Philodinida</taxon>
        <taxon>Philodinidae</taxon>
        <taxon>Rotaria</taxon>
    </lineage>
</organism>
<dbReference type="InterPro" id="IPR008381">
    <property type="entry name" value="SDHAF3/Sdh7"/>
</dbReference>
<dbReference type="Pfam" id="PF13233">
    <property type="entry name" value="Complex1_LYR_2"/>
    <property type="match status" value="1"/>
</dbReference>
<evidence type="ECO:0000256" key="1">
    <source>
        <dbReference type="ARBA" id="ARBA00004305"/>
    </source>
</evidence>
<dbReference type="Proteomes" id="UP000663864">
    <property type="component" value="Unassembled WGS sequence"/>
</dbReference>
<accession>A0A813QWZ0</accession>